<evidence type="ECO:0000256" key="5">
    <source>
        <dbReference type="ARBA" id="ARBA00022859"/>
    </source>
</evidence>
<feature type="domain" description="Peptidase S1" evidence="10">
    <location>
        <begin position="225"/>
        <end position="462"/>
    </location>
</feature>
<keyword evidence="2" id="KW-0964">Secreted</keyword>
<evidence type="ECO:0000256" key="4">
    <source>
        <dbReference type="ARBA" id="ARBA00022729"/>
    </source>
</evidence>
<evidence type="ECO:0000256" key="3">
    <source>
        <dbReference type="ARBA" id="ARBA00022588"/>
    </source>
</evidence>
<dbReference type="EnsemblMetazoa" id="ASIC015662-RA">
    <property type="protein sequence ID" value="ASIC015662-PA"/>
    <property type="gene ID" value="ASIC015662"/>
</dbReference>
<dbReference type="GO" id="GO:0005576">
    <property type="term" value="C:extracellular region"/>
    <property type="evidence" value="ECO:0007669"/>
    <property type="project" value="UniProtKB-SubCell"/>
</dbReference>
<comment type="subcellular location">
    <subcellularLocation>
        <location evidence="1">Secreted</location>
    </subcellularLocation>
</comment>
<dbReference type="VEuPathDB" id="VectorBase:ASIC015662"/>
<reference evidence="12" key="2">
    <citation type="submission" date="2020-05" db="UniProtKB">
        <authorList>
            <consortium name="EnsemblMetazoa"/>
        </authorList>
    </citation>
    <scope>IDENTIFICATION</scope>
</reference>
<dbReference type="AlphaFoldDB" id="A0A084WB19"/>
<dbReference type="EMBL" id="ATLV01022303">
    <property type="status" value="NOT_ANNOTATED_CDS"/>
    <property type="molecule type" value="Genomic_DNA"/>
</dbReference>
<keyword evidence="3" id="KW-0399">Innate immunity</keyword>
<keyword evidence="5" id="KW-0391">Immunity</keyword>
<organism evidence="11">
    <name type="scientific">Anopheles sinensis</name>
    <name type="common">Mosquito</name>
    <dbReference type="NCBI Taxonomy" id="74873"/>
    <lineage>
        <taxon>Eukaryota</taxon>
        <taxon>Metazoa</taxon>
        <taxon>Ecdysozoa</taxon>
        <taxon>Arthropoda</taxon>
        <taxon>Hexapoda</taxon>
        <taxon>Insecta</taxon>
        <taxon>Pterygota</taxon>
        <taxon>Neoptera</taxon>
        <taxon>Endopterygota</taxon>
        <taxon>Diptera</taxon>
        <taxon>Nematocera</taxon>
        <taxon>Culicoidea</taxon>
        <taxon>Culicidae</taxon>
        <taxon>Anophelinae</taxon>
        <taxon>Anopheles</taxon>
    </lineage>
</organism>
<dbReference type="CDD" id="cd00190">
    <property type="entry name" value="Tryp_SPc"/>
    <property type="match status" value="1"/>
</dbReference>
<dbReference type="InterPro" id="IPR043504">
    <property type="entry name" value="Peptidase_S1_PA_chymotrypsin"/>
</dbReference>
<keyword evidence="6" id="KW-1015">Disulfide bond</keyword>
<dbReference type="Gene3D" id="2.40.10.10">
    <property type="entry name" value="Trypsin-like serine proteases"/>
    <property type="match status" value="2"/>
</dbReference>
<dbReference type="GO" id="GO:0004252">
    <property type="term" value="F:serine-type endopeptidase activity"/>
    <property type="evidence" value="ECO:0007669"/>
    <property type="project" value="InterPro"/>
</dbReference>
<dbReference type="EMBL" id="KE525331">
    <property type="protein sequence ID" value="KFB47413.1"/>
    <property type="molecule type" value="Genomic_DNA"/>
</dbReference>
<accession>A0A084WB19</accession>
<evidence type="ECO:0000313" key="13">
    <source>
        <dbReference type="Proteomes" id="UP000030765"/>
    </source>
</evidence>
<dbReference type="PROSITE" id="PS50240">
    <property type="entry name" value="TRYPSIN_DOM"/>
    <property type="match status" value="1"/>
</dbReference>
<feature type="chain" id="PRO_5001784735" evidence="9">
    <location>
        <begin position="26"/>
        <end position="463"/>
    </location>
</feature>
<dbReference type="GO" id="GO:0045087">
    <property type="term" value="P:innate immune response"/>
    <property type="evidence" value="ECO:0007669"/>
    <property type="project" value="UniProtKB-KW"/>
</dbReference>
<evidence type="ECO:0000313" key="11">
    <source>
        <dbReference type="EMBL" id="KFB47413.1"/>
    </source>
</evidence>
<evidence type="ECO:0000259" key="10">
    <source>
        <dbReference type="PROSITE" id="PS50240"/>
    </source>
</evidence>
<comment type="similarity">
    <text evidence="8">Belongs to the peptidase S1 family. CLIP subfamily.</text>
</comment>
<proteinExistence type="inferred from homology"/>
<dbReference type="InterPro" id="IPR051487">
    <property type="entry name" value="Ser/Thr_Proteases_Immune/Dev"/>
</dbReference>
<dbReference type="VEuPathDB" id="VectorBase:ASIS000948"/>
<dbReference type="Pfam" id="PF00089">
    <property type="entry name" value="Trypsin"/>
    <property type="match status" value="1"/>
</dbReference>
<dbReference type="STRING" id="74873.A0A084WB19"/>
<keyword evidence="13" id="KW-1185">Reference proteome</keyword>
<dbReference type="SUPFAM" id="SSF50494">
    <property type="entry name" value="Trypsin-like serine proteases"/>
    <property type="match status" value="1"/>
</dbReference>
<sequence length="463" mass="51721">MDTLDKRFTVLLLIGVLLISNYAEATNDTHGCSEPGDRCVPSRYCTQKRVGLVKKDQQVTDAQPLYNVTCIPEEKTDNTTHICCPKTKIRCLLNDDPLACTRIESCPAFEGKAEQELVHSNETSLCYVHNQKKFYCCSDLLCAIQTGLCDSDVDPPVWERSQSAFTSCEGNGSRVPRELCPQNGIVGNDTYTCCKPSEASKLISHRNAAILAKMQCGDPGIIEKIYYGRQSQRGEFPWMVLIQNKLNRNVYCGGSLIHPRYVLTAALCIKQFKEDNYIARLGVYDLLTVSKTCKKPPTEKCLIRSVKHYVEKNILHETHNIGLMKLKQPVKLVEGMVQPICLPIFEHLRMHLPAMLMITGWGMIDDVFKPAAILMKGNTEVLPDKPGCEIGHSFCSGGDKRSNNCPGDMGGPYQAQDMYNGTVRYVQYGIISNDSNSCQGPRLIGNGISVGYFMDWILEHLEL</sequence>
<protein>
    <submittedName>
        <fullName evidence="11">AGAP001648-PA-like protein</fullName>
    </submittedName>
</protein>
<dbReference type="GO" id="GO:0006508">
    <property type="term" value="P:proteolysis"/>
    <property type="evidence" value="ECO:0007669"/>
    <property type="project" value="InterPro"/>
</dbReference>
<keyword evidence="4 9" id="KW-0732">Signal</keyword>
<reference evidence="11 13" key="1">
    <citation type="journal article" date="2014" name="BMC Genomics">
        <title>Genome sequence of Anopheles sinensis provides insight into genetics basis of mosquito competence for malaria parasites.</title>
        <authorList>
            <person name="Zhou D."/>
            <person name="Zhang D."/>
            <person name="Ding G."/>
            <person name="Shi L."/>
            <person name="Hou Q."/>
            <person name="Ye Y."/>
            <person name="Xu Y."/>
            <person name="Zhou H."/>
            <person name="Xiong C."/>
            <person name="Li S."/>
            <person name="Yu J."/>
            <person name="Hong S."/>
            <person name="Yu X."/>
            <person name="Zou P."/>
            <person name="Chen C."/>
            <person name="Chang X."/>
            <person name="Wang W."/>
            <person name="Lv Y."/>
            <person name="Sun Y."/>
            <person name="Ma L."/>
            <person name="Shen B."/>
            <person name="Zhu C."/>
        </authorList>
    </citation>
    <scope>NUCLEOTIDE SEQUENCE [LARGE SCALE GENOMIC DNA]</scope>
</reference>
<dbReference type="InterPro" id="IPR001314">
    <property type="entry name" value="Peptidase_S1A"/>
</dbReference>
<evidence type="ECO:0000256" key="7">
    <source>
        <dbReference type="ARBA" id="ARBA00023180"/>
    </source>
</evidence>
<feature type="signal peptide" evidence="9">
    <location>
        <begin position="1"/>
        <end position="25"/>
    </location>
</feature>
<evidence type="ECO:0000313" key="12">
    <source>
        <dbReference type="EnsemblMetazoa" id="ASIC015662-PA"/>
    </source>
</evidence>
<evidence type="ECO:0000256" key="2">
    <source>
        <dbReference type="ARBA" id="ARBA00022525"/>
    </source>
</evidence>
<gene>
    <name evidence="11" type="ORF">ZHAS_00015662</name>
</gene>
<evidence type="ECO:0000256" key="6">
    <source>
        <dbReference type="ARBA" id="ARBA00023157"/>
    </source>
</evidence>
<dbReference type="SMART" id="SM00020">
    <property type="entry name" value="Tryp_SPc"/>
    <property type="match status" value="1"/>
</dbReference>
<name>A0A084WB19_ANOSI</name>
<dbReference type="InterPro" id="IPR009003">
    <property type="entry name" value="Peptidase_S1_PA"/>
</dbReference>
<dbReference type="InterPro" id="IPR001254">
    <property type="entry name" value="Trypsin_dom"/>
</dbReference>
<dbReference type="PRINTS" id="PR00722">
    <property type="entry name" value="CHYMOTRYPSIN"/>
</dbReference>
<dbReference type="Proteomes" id="UP000030765">
    <property type="component" value="Unassembled WGS sequence"/>
</dbReference>
<dbReference type="PANTHER" id="PTHR24256">
    <property type="entry name" value="TRYPTASE-RELATED"/>
    <property type="match status" value="1"/>
</dbReference>
<evidence type="ECO:0000256" key="1">
    <source>
        <dbReference type="ARBA" id="ARBA00004613"/>
    </source>
</evidence>
<evidence type="ECO:0000256" key="9">
    <source>
        <dbReference type="SAM" id="SignalP"/>
    </source>
</evidence>
<keyword evidence="7" id="KW-0325">Glycoprotein</keyword>
<evidence type="ECO:0000256" key="8">
    <source>
        <dbReference type="ARBA" id="ARBA00024195"/>
    </source>
</evidence>
<dbReference type="OrthoDB" id="5565075at2759"/>